<keyword evidence="1" id="KW-0812">Transmembrane</keyword>
<dbReference type="EMBL" id="JQEC01000044">
    <property type="protein sequence ID" value="KGJ90923.1"/>
    <property type="molecule type" value="Genomic_DNA"/>
</dbReference>
<feature type="transmembrane region" description="Helical" evidence="1">
    <location>
        <begin position="344"/>
        <end position="369"/>
    </location>
</feature>
<accession>A0A099KMN5</accession>
<keyword evidence="1" id="KW-0472">Membrane</keyword>
<dbReference type="Proteomes" id="UP000029868">
    <property type="component" value="Unassembled WGS sequence"/>
</dbReference>
<dbReference type="PROSITE" id="PS51257">
    <property type="entry name" value="PROKAR_LIPOPROTEIN"/>
    <property type="match status" value="1"/>
</dbReference>
<dbReference type="InterPro" id="IPR005625">
    <property type="entry name" value="PepSY-ass_TM"/>
</dbReference>
<dbReference type="AlphaFoldDB" id="A0A099KMN5"/>
<dbReference type="RefSeq" id="WP_033083242.1">
    <property type="nucleotide sequence ID" value="NZ_JQEC01000044.1"/>
</dbReference>
<feature type="transmembrane region" description="Helical" evidence="1">
    <location>
        <begin position="141"/>
        <end position="162"/>
    </location>
</feature>
<sequence>MNIRKTFFWLHLIIGCSAAIFIFLMSITGVALTYERQMIKFAERSDYPETPAASTTTLPLSEILTIASSFPTKKTAEVVLENQPNAPIIVKDGRKKVAYLNPYTGAEMAVPGQGTKIFFSKLRAFHRWLTLDGKFSETGRWVNGIANVIFLILILSGLYLWLPKRFKARAFKQRLILSGNYPNKSARNSQWHNVFGIYMAPVLFVLVVTAFFFSFKWPGNTLKGLVSTESVSLTKPKEMTTQQANQQLAIAEQLAAVKVLYPQWQSIQFSLGSSVNSKLKSTATDNKIYKIDKGNGGEPQKRIKVLLNTFTGEMVQEQKFEQLSTYSQLRSYIRFTHTGEAFGIFGQTIAGIASLLACFLVYTGAMLSWRRWRNSRKVKAAVPAYVN</sequence>
<dbReference type="PATRIC" id="fig|28229.3.peg.3249"/>
<comment type="caution">
    <text evidence="2">The sequence shown here is derived from an EMBL/GenBank/DDBJ whole genome shotgun (WGS) entry which is preliminary data.</text>
</comment>
<name>A0A099KMN5_COLPS</name>
<protein>
    <recommendedName>
        <fullName evidence="4">PepSY-associated TM helix domain protein</fullName>
    </recommendedName>
</protein>
<feature type="transmembrane region" description="Helical" evidence="1">
    <location>
        <begin position="194"/>
        <end position="215"/>
    </location>
</feature>
<evidence type="ECO:0000313" key="3">
    <source>
        <dbReference type="Proteomes" id="UP000029868"/>
    </source>
</evidence>
<evidence type="ECO:0000313" key="2">
    <source>
        <dbReference type="EMBL" id="KGJ90923.1"/>
    </source>
</evidence>
<keyword evidence="1" id="KW-1133">Transmembrane helix</keyword>
<dbReference type="PANTHER" id="PTHR34219">
    <property type="entry name" value="IRON-REGULATED INNER MEMBRANE PROTEIN-RELATED"/>
    <property type="match status" value="1"/>
</dbReference>
<dbReference type="OrthoDB" id="9791166at2"/>
<feature type="transmembrane region" description="Helical" evidence="1">
    <location>
        <begin position="7"/>
        <end position="34"/>
    </location>
</feature>
<reference evidence="2 3" key="1">
    <citation type="submission" date="2014-08" db="EMBL/GenBank/DDBJ databases">
        <title>Genomic and Phenotypic Diversity of Colwellia psychrerythraea strains from Disparate Marine Basins.</title>
        <authorList>
            <person name="Techtmann S.M."/>
            <person name="Stelling S.C."/>
            <person name="Utturkar S.M."/>
            <person name="Alshibli N."/>
            <person name="Harris A."/>
            <person name="Brown S.D."/>
            <person name="Hazen T.C."/>
        </authorList>
    </citation>
    <scope>NUCLEOTIDE SEQUENCE [LARGE SCALE GENOMIC DNA]</scope>
    <source>
        <strain evidence="2 3">GAB14E</strain>
    </source>
</reference>
<proteinExistence type="predicted"/>
<dbReference type="Pfam" id="PF03929">
    <property type="entry name" value="PepSY_TM"/>
    <property type="match status" value="1"/>
</dbReference>
<gene>
    <name evidence="2" type="ORF">GAB14E_0587</name>
</gene>
<evidence type="ECO:0000256" key="1">
    <source>
        <dbReference type="SAM" id="Phobius"/>
    </source>
</evidence>
<organism evidence="2 3">
    <name type="scientific">Colwellia psychrerythraea</name>
    <name type="common">Vibrio psychroerythus</name>
    <dbReference type="NCBI Taxonomy" id="28229"/>
    <lineage>
        <taxon>Bacteria</taxon>
        <taxon>Pseudomonadati</taxon>
        <taxon>Pseudomonadota</taxon>
        <taxon>Gammaproteobacteria</taxon>
        <taxon>Alteromonadales</taxon>
        <taxon>Colwelliaceae</taxon>
        <taxon>Colwellia</taxon>
    </lineage>
</organism>
<evidence type="ECO:0008006" key="4">
    <source>
        <dbReference type="Google" id="ProtNLM"/>
    </source>
</evidence>